<evidence type="ECO:0000313" key="1">
    <source>
        <dbReference type="EMBL" id="CAB4125244.1"/>
    </source>
</evidence>
<organism evidence="1">
    <name type="scientific">uncultured Caudovirales phage</name>
    <dbReference type="NCBI Taxonomy" id="2100421"/>
    <lineage>
        <taxon>Viruses</taxon>
        <taxon>Duplodnaviria</taxon>
        <taxon>Heunggongvirae</taxon>
        <taxon>Uroviricota</taxon>
        <taxon>Caudoviricetes</taxon>
        <taxon>Peduoviridae</taxon>
        <taxon>Maltschvirus</taxon>
        <taxon>Maltschvirus maltsch</taxon>
    </lineage>
</organism>
<proteinExistence type="predicted"/>
<gene>
    <name evidence="1" type="ORF">UFOVP58_91</name>
</gene>
<name>A0A6J5KS34_9CAUD</name>
<sequence length="46" mass="5451">MNEQEFTPEQTDAPCPNCGVEHEDLCYHEGHGQYFCETCWDRENKE</sequence>
<reference evidence="1" key="1">
    <citation type="submission" date="2020-04" db="EMBL/GenBank/DDBJ databases">
        <authorList>
            <person name="Chiriac C."/>
            <person name="Salcher M."/>
            <person name="Ghai R."/>
            <person name="Kavagutti S V."/>
        </authorList>
    </citation>
    <scope>NUCLEOTIDE SEQUENCE</scope>
</reference>
<dbReference type="EMBL" id="LR796186">
    <property type="protein sequence ID" value="CAB4125244.1"/>
    <property type="molecule type" value="Genomic_DNA"/>
</dbReference>
<protein>
    <submittedName>
        <fullName evidence="1">Uncharacterized protein</fullName>
    </submittedName>
</protein>
<accession>A0A6J5KS34</accession>